<evidence type="ECO:0000256" key="3">
    <source>
        <dbReference type="SAM" id="MobiDB-lite"/>
    </source>
</evidence>
<feature type="region of interest" description="Disordered" evidence="3">
    <location>
        <begin position="55"/>
        <end position="97"/>
    </location>
</feature>
<evidence type="ECO:0000256" key="2">
    <source>
        <dbReference type="ARBA" id="ARBA00022917"/>
    </source>
</evidence>
<dbReference type="InterPro" id="IPR001950">
    <property type="entry name" value="SUI1"/>
</dbReference>
<accession>A0AAD3DAE7</accession>
<feature type="domain" description="SUI1" evidence="5">
    <location>
        <begin position="133"/>
        <end position="191"/>
    </location>
</feature>
<feature type="signal peptide" evidence="4">
    <location>
        <begin position="1"/>
        <end position="21"/>
    </location>
</feature>
<organism evidence="6 7">
    <name type="scientific">Chaetoceros tenuissimus</name>
    <dbReference type="NCBI Taxonomy" id="426638"/>
    <lineage>
        <taxon>Eukaryota</taxon>
        <taxon>Sar</taxon>
        <taxon>Stramenopiles</taxon>
        <taxon>Ochrophyta</taxon>
        <taxon>Bacillariophyta</taxon>
        <taxon>Coscinodiscophyceae</taxon>
        <taxon>Chaetocerotophycidae</taxon>
        <taxon>Chaetocerotales</taxon>
        <taxon>Chaetocerotaceae</taxon>
        <taxon>Chaetoceros</taxon>
    </lineage>
</organism>
<protein>
    <recommendedName>
        <fullName evidence="5">SUI1 domain-containing protein</fullName>
    </recommendedName>
</protein>
<reference evidence="6 7" key="1">
    <citation type="journal article" date="2021" name="Sci. Rep.">
        <title>The genome of the diatom Chaetoceros tenuissimus carries an ancient integrated fragment of an extant virus.</title>
        <authorList>
            <person name="Hongo Y."/>
            <person name="Kimura K."/>
            <person name="Takaki Y."/>
            <person name="Yoshida Y."/>
            <person name="Baba S."/>
            <person name="Kobayashi G."/>
            <person name="Nagasaki K."/>
            <person name="Hano T."/>
            <person name="Tomaru Y."/>
        </authorList>
    </citation>
    <scope>NUCLEOTIDE SEQUENCE [LARGE SCALE GENOMIC DNA]</scope>
    <source>
        <strain evidence="6 7">NIES-3715</strain>
    </source>
</reference>
<keyword evidence="7" id="KW-1185">Reference proteome</keyword>
<evidence type="ECO:0000313" key="7">
    <source>
        <dbReference type="Proteomes" id="UP001054902"/>
    </source>
</evidence>
<dbReference type="EMBL" id="BLLK01000062">
    <property type="protein sequence ID" value="GFH59320.1"/>
    <property type="molecule type" value="Genomic_DNA"/>
</dbReference>
<keyword evidence="1" id="KW-0810">Translation regulation</keyword>
<gene>
    <name evidence="6" type="ORF">CTEN210_15796</name>
</gene>
<dbReference type="InterPro" id="IPR005872">
    <property type="entry name" value="SUI1_arc_bac"/>
</dbReference>
<keyword evidence="2" id="KW-0648">Protein biosynthesis</keyword>
<dbReference type="GO" id="GO:0003743">
    <property type="term" value="F:translation initiation factor activity"/>
    <property type="evidence" value="ECO:0007669"/>
    <property type="project" value="InterPro"/>
</dbReference>
<evidence type="ECO:0000256" key="4">
    <source>
        <dbReference type="SAM" id="SignalP"/>
    </source>
</evidence>
<keyword evidence="4" id="KW-0732">Signal</keyword>
<feature type="chain" id="PRO_5042283395" description="SUI1 domain-containing protein" evidence="4">
    <location>
        <begin position="22"/>
        <end position="199"/>
    </location>
</feature>
<feature type="compositionally biased region" description="Basic and acidic residues" evidence="3">
    <location>
        <begin position="59"/>
        <end position="71"/>
    </location>
</feature>
<proteinExistence type="predicted"/>
<dbReference type="Proteomes" id="UP001054902">
    <property type="component" value="Unassembled WGS sequence"/>
</dbReference>
<dbReference type="PROSITE" id="PS50296">
    <property type="entry name" value="SUI1"/>
    <property type="match status" value="1"/>
</dbReference>
<dbReference type="Gene3D" id="3.30.780.10">
    <property type="entry name" value="SUI1-like domain"/>
    <property type="match status" value="1"/>
</dbReference>
<dbReference type="AlphaFoldDB" id="A0AAD3DAE7"/>
<dbReference type="CDD" id="cd11567">
    <property type="entry name" value="YciH_like"/>
    <property type="match status" value="1"/>
</dbReference>
<name>A0AAD3DAE7_9STRA</name>
<evidence type="ECO:0000259" key="5">
    <source>
        <dbReference type="PROSITE" id="PS50296"/>
    </source>
</evidence>
<comment type="caution">
    <text evidence="6">The sequence shown here is derived from an EMBL/GenBank/DDBJ whole genome shotgun (WGS) entry which is preliminary data.</text>
</comment>
<dbReference type="GO" id="GO:0006417">
    <property type="term" value="P:regulation of translation"/>
    <property type="evidence" value="ECO:0007669"/>
    <property type="project" value="UniProtKB-KW"/>
</dbReference>
<evidence type="ECO:0000313" key="6">
    <source>
        <dbReference type="EMBL" id="GFH59320.1"/>
    </source>
</evidence>
<dbReference type="Pfam" id="PF01253">
    <property type="entry name" value="SUI1"/>
    <property type="match status" value="1"/>
</dbReference>
<dbReference type="InterPro" id="IPR036877">
    <property type="entry name" value="SUI1_dom_sf"/>
</dbReference>
<evidence type="ECO:0000256" key="1">
    <source>
        <dbReference type="ARBA" id="ARBA00022845"/>
    </source>
</evidence>
<dbReference type="SUPFAM" id="SSF55159">
    <property type="entry name" value="eIF1-like"/>
    <property type="match status" value="1"/>
</dbReference>
<sequence length="199" mass="22015">MPMRFQFQILLLWIVTLKVSGFINVHVSSSKPKITQKLYAKRKFKINTNLTGDVSSDGKLADRKEEQEARKPVTTNLGVSKKKKMSSAKTTSKPLSKKAEKLAKERNGNIDSSLQAGISVPEDQDVQIKAINRGNKKVTVVRGLTSSMDDRKKLLKEIKSKVGGGGTLVDGVLELQGDHADKILQVLQKRNYSNAKIVK</sequence>